<proteinExistence type="predicted"/>
<organism evidence="1 2">
    <name type="scientific">Leptospira weilii str. 2006001853</name>
    <dbReference type="NCBI Taxonomy" id="1001589"/>
    <lineage>
        <taxon>Bacteria</taxon>
        <taxon>Pseudomonadati</taxon>
        <taxon>Spirochaetota</taxon>
        <taxon>Spirochaetia</taxon>
        <taxon>Leptospirales</taxon>
        <taxon>Leptospiraceae</taxon>
        <taxon>Leptospira</taxon>
    </lineage>
</organism>
<dbReference type="EMBL" id="AFLV02000005">
    <property type="protein sequence ID" value="EKR66366.1"/>
    <property type="molecule type" value="Genomic_DNA"/>
</dbReference>
<dbReference type="RefSeq" id="WP_004498580.1">
    <property type="nucleotide sequence ID" value="NZ_AFLV02000005.1"/>
</dbReference>
<protein>
    <submittedName>
        <fullName evidence="1">Uncharacterized protein</fullName>
    </submittedName>
</protein>
<reference evidence="1 2" key="1">
    <citation type="submission" date="2012-10" db="EMBL/GenBank/DDBJ databases">
        <authorList>
            <person name="Harkins D.M."/>
            <person name="Durkin A.S."/>
            <person name="Brinkac L.M."/>
            <person name="Haft D.H."/>
            <person name="Selengut J.D."/>
            <person name="Sanka R."/>
            <person name="DePew J."/>
            <person name="Purushe J."/>
            <person name="Whelen A.C."/>
            <person name="Vinetz J.M."/>
            <person name="Sutton G.G."/>
            <person name="Nierman W.C."/>
            <person name="Fouts D.E."/>
        </authorList>
    </citation>
    <scope>NUCLEOTIDE SEQUENCE [LARGE SCALE GENOMIC DNA]</scope>
    <source>
        <strain evidence="1 2">2006001853</strain>
    </source>
</reference>
<evidence type="ECO:0000313" key="1">
    <source>
        <dbReference type="EMBL" id="EKR66366.1"/>
    </source>
</evidence>
<dbReference type="AlphaFoldDB" id="A0A828Z8U3"/>
<dbReference type="Proteomes" id="UP000001338">
    <property type="component" value="Unassembled WGS sequence"/>
</dbReference>
<name>A0A828Z8U3_9LEPT</name>
<gene>
    <name evidence="1" type="ORF">LEP1GSC036_3926</name>
</gene>
<accession>A0A828Z8U3</accession>
<evidence type="ECO:0000313" key="2">
    <source>
        <dbReference type="Proteomes" id="UP000001338"/>
    </source>
</evidence>
<comment type="caution">
    <text evidence="1">The sequence shown here is derived from an EMBL/GenBank/DDBJ whole genome shotgun (WGS) entry which is preliminary data.</text>
</comment>
<sequence>MDRYQAVTTINKVRIPDNAILKKEIVSTNRTYDCGEVLENYSIKLSQSSGPKSVPMEELTDVSLIHLEGVWDETNSTFSVKEGDPAAFEFEFNGSGLWIGAKELKLCGIRDLTGIEVRCPDPNGLRMKIKVFVGAKGE</sequence>